<evidence type="ECO:0000313" key="3">
    <source>
        <dbReference type="EMBL" id="MBJ7265760.1"/>
    </source>
</evidence>
<dbReference type="RefSeq" id="WP_199493672.1">
    <property type="nucleotide sequence ID" value="NZ_JAEMOO010000017.1"/>
</dbReference>
<dbReference type="Pfam" id="PF00534">
    <property type="entry name" value="Glycos_transf_1"/>
    <property type="match status" value="1"/>
</dbReference>
<protein>
    <submittedName>
        <fullName evidence="4">Glycosyltransferase family 4 protein</fullName>
    </submittedName>
</protein>
<accession>A0A8I1KDE2</accession>
<dbReference type="Proteomes" id="UP000655994">
    <property type="component" value="Unassembled WGS sequence"/>
</dbReference>
<gene>
    <name evidence="3" type="ORF">JHC10_02255</name>
    <name evidence="4" type="ORF">JHC11_02525</name>
</gene>
<dbReference type="PANTHER" id="PTHR45947">
    <property type="entry name" value="SULFOQUINOVOSYL TRANSFERASE SQD2"/>
    <property type="match status" value="1"/>
</dbReference>
<keyword evidence="6" id="KW-1185">Reference proteome</keyword>
<evidence type="ECO:0000313" key="6">
    <source>
        <dbReference type="Proteomes" id="UP000655994"/>
    </source>
</evidence>
<evidence type="ECO:0000259" key="1">
    <source>
        <dbReference type="Pfam" id="PF00534"/>
    </source>
</evidence>
<feature type="domain" description="Glycosyltransferase subfamily 4-like N-terminal" evidence="2">
    <location>
        <begin position="19"/>
        <end position="178"/>
    </location>
</feature>
<dbReference type="InterPro" id="IPR001296">
    <property type="entry name" value="Glyco_trans_1"/>
</dbReference>
<keyword evidence="4" id="KW-0808">Transferase</keyword>
<evidence type="ECO:0000313" key="4">
    <source>
        <dbReference type="EMBL" id="MBJ7314881.1"/>
    </source>
</evidence>
<proteinExistence type="predicted"/>
<dbReference type="SUPFAM" id="SSF53756">
    <property type="entry name" value="UDP-Glycosyltransferase/glycogen phosphorylase"/>
    <property type="match status" value="1"/>
</dbReference>
<dbReference type="InterPro" id="IPR050194">
    <property type="entry name" value="Glycosyltransferase_grp1"/>
</dbReference>
<reference evidence="4 6" key="1">
    <citation type="submission" date="2020-09" db="EMBL/GenBank/DDBJ databases">
        <title>Draft Genomes of Bacterial Isolates from North Pond Shallow Sediments.</title>
        <authorList>
            <person name="Kiel Reese B."/>
            <person name="Mullis M."/>
            <person name="Weisend R.E."/>
        </authorList>
    </citation>
    <scope>NUCLEOTIDE SEQUENCE</scope>
    <source>
        <strain evidence="4">KJE-2</strain>
        <strain evidence="3 6">KJE-3</strain>
    </source>
</reference>
<dbReference type="InterPro" id="IPR028098">
    <property type="entry name" value="Glyco_trans_4-like_N"/>
</dbReference>
<dbReference type="EMBL" id="JAEMOP010000002">
    <property type="protein sequence ID" value="MBJ7314881.1"/>
    <property type="molecule type" value="Genomic_DNA"/>
</dbReference>
<organism evidence="4 5">
    <name type="scientific">Idiomarina abyssalis</name>
    <dbReference type="NCBI Taxonomy" id="86102"/>
    <lineage>
        <taxon>Bacteria</taxon>
        <taxon>Pseudomonadati</taxon>
        <taxon>Pseudomonadota</taxon>
        <taxon>Gammaproteobacteria</taxon>
        <taxon>Alteromonadales</taxon>
        <taxon>Idiomarinaceae</taxon>
        <taxon>Idiomarina</taxon>
    </lineage>
</organism>
<dbReference type="Proteomes" id="UP000621390">
    <property type="component" value="Unassembled WGS sequence"/>
</dbReference>
<dbReference type="EMBL" id="JAEMOS010000005">
    <property type="protein sequence ID" value="MBJ7265760.1"/>
    <property type="molecule type" value="Genomic_DNA"/>
</dbReference>
<evidence type="ECO:0000259" key="2">
    <source>
        <dbReference type="Pfam" id="PF13439"/>
    </source>
</evidence>
<dbReference type="Gene3D" id="3.40.50.2000">
    <property type="entry name" value="Glycogen Phosphorylase B"/>
    <property type="match status" value="2"/>
</dbReference>
<name>A0A8I1KDE2_9GAMM</name>
<sequence>MNIIAILPTYRSSSFKGKVGGGEISNRLLLEGLAEKGHKVIIYTLCTDIKNFLEYHHNLRVVTPKDKLTLRGPLNKIIKILTFNRFIKNHLRNETPDIILTATYGLNFALSVGKSYNVPVGIFIRAMEHFRKNNSKNSLKNLIRYVLYGDISENKLKKVDFIIPNSFYMNEVSIKRVGEKYSDIIYPPFTFHQLMKAKRSELGFTIKEIYMVGNSYQKGVEILEFLASKFPSINFNVLGGKKLETDISTRKNNVSYYGWCDVTSVLAKNADLLIVPSVCEEAFGRVAVEGLASGVPVLGSNIGGIPEALSFESILLVKAGCVKSWHRVLSNIIEDPKPYIEASSRARDEIYKYSADNQIYKLDRLLENVSNRESQYYYE</sequence>
<feature type="domain" description="Glycosyl transferase family 1" evidence="1">
    <location>
        <begin position="218"/>
        <end position="347"/>
    </location>
</feature>
<comment type="caution">
    <text evidence="4">The sequence shown here is derived from an EMBL/GenBank/DDBJ whole genome shotgun (WGS) entry which is preliminary data.</text>
</comment>
<dbReference type="PANTHER" id="PTHR45947:SF3">
    <property type="entry name" value="SULFOQUINOVOSYL TRANSFERASE SQD2"/>
    <property type="match status" value="1"/>
</dbReference>
<dbReference type="CDD" id="cd03801">
    <property type="entry name" value="GT4_PimA-like"/>
    <property type="match status" value="1"/>
</dbReference>
<evidence type="ECO:0000313" key="5">
    <source>
        <dbReference type="Proteomes" id="UP000621390"/>
    </source>
</evidence>
<dbReference type="AlphaFoldDB" id="A0A8I1KDE2"/>
<dbReference type="GO" id="GO:0016757">
    <property type="term" value="F:glycosyltransferase activity"/>
    <property type="evidence" value="ECO:0007669"/>
    <property type="project" value="InterPro"/>
</dbReference>
<dbReference type="Pfam" id="PF13439">
    <property type="entry name" value="Glyco_transf_4"/>
    <property type="match status" value="1"/>
</dbReference>